<dbReference type="PANTHER" id="PTHR44103:SF1">
    <property type="entry name" value="PROPROTEIN CONVERTASE P"/>
    <property type="match status" value="1"/>
</dbReference>
<evidence type="ECO:0000256" key="1">
    <source>
        <dbReference type="ARBA" id="ARBA00022729"/>
    </source>
</evidence>
<keyword evidence="1 2" id="KW-0732">Signal</keyword>
<dbReference type="Proteomes" id="UP000317835">
    <property type="component" value="Chromosome"/>
</dbReference>
<dbReference type="Pfam" id="PF13517">
    <property type="entry name" value="FG-GAP_3"/>
    <property type="match status" value="2"/>
</dbReference>
<accession>A0A518HBY0</accession>
<feature type="signal peptide" evidence="2">
    <location>
        <begin position="1"/>
        <end position="20"/>
    </location>
</feature>
<evidence type="ECO:0000313" key="3">
    <source>
        <dbReference type="EMBL" id="QDV38362.1"/>
    </source>
</evidence>
<dbReference type="KEGG" id="tpla:ElP_63140"/>
<proteinExistence type="predicted"/>
<reference evidence="3 4" key="1">
    <citation type="submission" date="2019-02" db="EMBL/GenBank/DDBJ databases">
        <title>Deep-cultivation of Planctomycetes and their phenomic and genomic characterization uncovers novel biology.</title>
        <authorList>
            <person name="Wiegand S."/>
            <person name="Jogler M."/>
            <person name="Boedeker C."/>
            <person name="Pinto D."/>
            <person name="Vollmers J."/>
            <person name="Rivas-Marin E."/>
            <person name="Kohn T."/>
            <person name="Peeters S.H."/>
            <person name="Heuer A."/>
            <person name="Rast P."/>
            <person name="Oberbeckmann S."/>
            <person name="Bunk B."/>
            <person name="Jeske O."/>
            <person name="Meyerdierks A."/>
            <person name="Storesund J.E."/>
            <person name="Kallscheuer N."/>
            <person name="Luecker S."/>
            <person name="Lage O.M."/>
            <person name="Pohl T."/>
            <person name="Merkel B.J."/>
            <person name="Hornburger P."/>
            <person name="Mueller R.-W."/>
            <person name="Bruemmer F."/>
            <person name="Labrenz M."/>
            <person name="Spormann A.M."/>
            <person name="Op den Camp H."/>
            <person name="Overmann J."/>
            <person name="Amann R."/>
            <person name="Jetten M.S.M."/>
            <person name="Mascher T."/>
            <person name="Medema M.H."/>
            <person name="Devos D.P."/>
            <person name="Kaster A.-K."/>
            <person name="Ovreas L."/>
            <person name="Rohde M."/>
            <person name="Galperin M.Y."/>
            <person name="Jogler C."/>
        </authorList>
    </citation>
    <scope>NUCLEOTIDE SEQUENCE [LARGE SCALE GENOMIC DNA]</scope>
    <source>
        <strain evidence="3 4">ElP</strain>
    </source>
</reference>
<dbReference type="EMBL" id="CP036426">
    <property type="protein sequence ID" value="QDV38362.1"/>
    <property type="molecule type" value="Genomic_DNA"/>
</dbReference>
<feature type="chain" id="PRO_5021877249" evidence="2">
    <location>
        <begin position="21"/>
        <end position="416"/>
    </location>
</feature>
<organism evidence="3 4">
    <name type="scientific">Tautonia plasticadhaerens</name>
    <dbReference type="NCBI Taxonomy" id="2527974"/>
    <lineage>
        <taxon>Bacteria</taxon>
        <taxon>Pseudomonadati</taxon>
        <taxon>Planctomycetota</taxon>
        <taxon>Planctomycetia</taxon>
        <taxon>Isosphaerales</taxon>
        <taxon>Isosphaeraceae</taxon>
        <taxon>Tautonia</taxon>
    </lineage>
</organism>
<dbReference type="AlphaFoldDB" id="A0A518HBY0"/>
<dbReference type="OrthoDB" id="247570at2"/>
<dbReference type="SUPFAM" id="SSF69318">
    <property type="entry name" value="Integrin alpha N-terminal domain"/>
    <property type="match status" value="1"/>
</dbReference>
<evidence type="ECO:0000256" key="2">
    <source>
        <dbReference type="SAM" id="SignalP"/>
    </source>
</evidence>
<gene>
    <name evidence="3" type="ORF">ElP_63140</name>
</gene>
<dbReference type="InterPro" id="IPR028994">
    <property type="entry name" value="Integrin_alpha_N"/>
</dbReference>
<dbReference type="InterPro" id="IPR013517">
    <property type="entry name" value="FG-GAP"/>
</dbReference>
<dbReference type="Gene3D" id="2.130.10.130">
    <property type="entry name" value="Integrin alpha, N-terminal"/>
    <property type="match status" value="1"/>
</dbReference>
<name>A0A518HBY0_9BACT</name>
<keyword evidence="4" id="KW-1185">Reference proteome</keyword>
<evidence type="ECO:0000313" key="4">
    <source>
        <dbReference type="Proteomes" id="UP000317835"/>
    </source>
</evidence>
<sequence precursor="true">MRIRPIPALLPALACSLAVADDPPAPRPLPAFDRIVLDDDFPGAYQVEVADVDADGRPDVIALGGGTCAWYRNPSWRKRIITGPDATPGIISSAATDLDGDGRAEVAIAYDFAMLEPKRGSLGLASPGDSPDDPWTFRPLVEVPSIHRVRWADVDGDGRPDLVVAPLFGPEAASPSFQQALAVLVVYPNVEKGADLPEPDRVNRVPVQHAIAIERAPGSARDAVLSANNLGVTFHRALDSSFLPAEQVEFRLPIVRGAFGPAPQRGASEVHLGRRSDARALLVTIEPWHGTTVAAYEAPLVPHRLLGRVPGAFGPRVILDDSLDEGHALWLADVNGDGIDEVFAGHRGEDHRVSAYHHDGSSWVRTVLDRDIAAQDLRGGDLDGDGTPDVVAVGGSTHNVVWYRPHSGDTRNPPRE</sequence>
<dbReference type="PANTHER" id="PTHR44103">
    <property type="entry name" value="PROPROTEIN CONVERTASE P"/>
    <property type="match status" value="1"/>
</dbReference>
<protein>
    <submittedName>
        <fullName evidence="3">FG-GAP repeat protein</fullName>
    </submittedName>
</protein>
<dbReference type="RefSeq" id="WP_145276793.1">
    <property type="nucleotide sequence ID" value="NZ_CP036426.1"/>
</dbReference>